<evidence type="ECO:0000256" key="1">
    <source>
        <dbReference type="ARBA" id="ARBA00001933"/>
    </source>
</evidence>
<dbReference type="Proteomes" id="UP000667802">
    <property type="component" value="Unassembled WGS sequence"/>
</dbReference>
<reference evidence="9" key="1">
    <citation type="journal article" date="2021" name="Science">
        <title>Hunting the eagle killer: A cyanobacterial neurotoxin causes vacuolar myelinopathy.</title>
        <authorList>
            <person name="Breinlinger S."/>
            <person name="Phillips T.J."/>
            <person name="Haram B.N."/>
            <person name="Mares J."/>
            <person name="Martinez Yerena J.A."/>
            <person name="Hrouzek P."/>
            <person name="Sobotka R."/>
            <person name="Henderson W.M."/>
            <person name="Schmieder P."/>
            <person name="Williams S.M."/>
            <person name="Lauderdale J.D."/>
            <person name="Wilde H.D."/>
            <person name="Gerrin W."/>
            <person name="Kust A."/>
            <person name="Washington J.W."/>
            <person name="Wagner C."/>
            <person name="Geier B."/>
            <person name="Liebeke M."/>
            <person name="Enke H."/>
            <person name="Niedermeyer T.H.J."/>
            <person name="Wilde S.B."/>
        </authorList>
    </citation>
    <scope>NUCLEOTIDE SEQUENCE [LARGE SCALE GENOMIC DNA]</scope>
    <source>
        <strain evidence="9">Thurmond2011</strain>
    </source>
</reference>
<keyword evidence="9" id="KW-1185">Reference proteome</keyword>
<dbReference type="CDD" id="cd00609">
    <property type="entry name" value="AAT_like"/>
    <property type="match status" value="1"/>
</dbReference>
<dbReference type="AlphaFoldDB" id="A0AAP5MAZ8"/>
<gene>
    <name evidence="8" type="ORF">G7B40_016955</name>
</gene>
<dbReference type="PANTHER" id="PTHR43807">
    <property type="entry name" value="FI04487P"/>
    <property type="match status" value="1"/>
</dbReference>
<dbReference type="EMBL" id="JAALHA020000007">
    <property type="protein sequence ID" value="MDR9896239.1"/>
    <property type="molecule type" value="Genomic_DNA"/>
</dbReference>
<dbReference type="RefSeq" id="WP_208338924.1">
    <property type="nucleotide sequence ID" value="NZ_CAWQFN010000334.1"/>
</dbReference>
<dbReference type="InterPro" id="IPR004838">
    <property type="entry name" value="NHTrfase_class1_PyrdxlP-BS"/>
</dbReference>
<dbReference type="InterPro" id="IPR004839">
    <property type="entry name" value="Aminotransferase_I/II_large"/>
</dbReference>
<evidence type="ECO:0000256" key="6">
    <source>
        <dbReference type="RuleBase" id="RU000481"/>
    </source>
</evidence>
<dbReference type="PROSITE" id="PS00105">
    <property type="entry name" value="AA_TRANSFER_CLASS_1"/>
    <property type="match status" value="1"/>
</dbReference>
<dbReference type="Gene3D" id="3.90.1150.10">
    <property type="entry name" value="Aspartate Aminotransferase, domain 1"/>
    <property type="match status" value="1"/>
</dbReference>
<keyword evidence="4 6" id="KW-0808">Transferase</keyword>
<evidence type="ECO:0000256" key="2">
    <source>
        <dbReference type="ARBA" id="ARBA00007441"/>
    </source>
</evidence>
<protein>
    <recommendedName>
        <fullName evidence="6">Aminotransferase</fullName>
        <ecNumber evidence="6">2.6.1.-</ecNumber>
    </recommendedName>
</protein>
<dbReference type="GO" id="GO:0005737">
    <property type="term" value="C:cytoplasm"/>
    <property type="evidence" value="ECO:0007669"/>
    <property type="project" value="TreeGrafter"/>
</dbReference>
<dbReference type="PRINTS" id="PR00753">
    <property type="entry name" value="ACCSYNTHASE"/>
</dbReference>
<accession>A0AAP5MAZ8</accession>
<dbReference type="InterPro" id="IPR015421">
    <property type="entry name" value="PyrdxlP-dep_Trfase_major"/>
</dbReference>
<evidence type="ECO:0000313" key="8">
    <source>
        <dbReference type="EMBL" id="MDR9896239.1"/>
    </source>
</evidence>
<dbReference type="GO" id="GO:0016212">
    <property type="term" value="F:kynurenine-oxoglutarate transaminase activity"/>
    <property type="evidence" value="ECO:0007669"/>
    <property type="project" value="TreeGrafter"/>
</dbReference>
<comment type="similarity">
    <text evidence="2 6">Belongs to the class-I pyridoxal-phosphate-dependent aminotransferase family.</text>
</comment>
<sequence>MTQVHKQKISLKATQFKESVIREMTRFALQHNAVNLAQGFPDFPCPPELKRAACEAIEADINQYAITWGDRAFRHALAEKVRWYLGLNIDPERQITVTCGSTEAMAAVMLATVDPGDEVIVFEPYYENYGPDAVLASATPRYVSLHAPDWTFDEAELRQAFNERTKAIIVNTPHNPTGKVFSRDELTVIAELCQKWDVLVYTDEIYEHILYDGQEHVAMATLPGMEERTVTINGLSKTYSVTGWRVGYILANPELTNAIRKVHDFLTVGAPAPLQRAGVAAMQLPISYYKELAKLYQQKRDSMLQNLDQVGIPYFVPKGAYYVFADISSFGYKSDVEFTEYLIKEIGVAVVPGSSFFSQPEAGRDFIRFCFSKKPETLAAARDRLLKLQSLLQTAR</sequence>
<evidence type="ECO:0000256" key="3">
    <source>
        <dbReference type="ARBA" id="ARBA00022576"/>
    </source>
</evidence>
<evidence type="ECO:0000256" key="4">
    <source>
        <dbReference type="ARBA" id="ARBA00022679"/>
    </source>
</evidence>
<evidence type="ECO:0000256" key="5">
    <source>
        <dbReference type="ARBA" id="ARBA00022898"/>
    </source>
</evidence>
<dbReference type="InterPro" id="IPR015424">
    <property type="entry name" value="PyrdxlP-dep_Trfase"/>
</dbReference>
<dbReference type="GO" id="GO:0030170">
    <property type="term" value="F:pyridoxal phosphate binding"/>
    <property type="evidence" value="ECO:0007669"/>
    <property type="project" value="InterPro"/>
</dbReference>
<dbReference type="FunFam" id="3.40.640.10:FF:000033">
    <property type="entry name" value="Aspartate aminotransferase"/>
    <property type="match status" value="1"/>
</dbReference>
<keyword evidence="3 6" id="KW-0032">Aminotransferase</keyword>
<comment type="cofactor">
    <cofactor evidence="1 6">
        <name>pyridoxal 5'-phosphate</name>
        <dbReference type="ChEBI" id="CHEBI:597326"/>
    </cofactor>
</comment>
<dbReference type="InterPro" id="IPR051326">
    <property type="entry name" value="Kynurenine-oxoglutarate_AT"/>
</dbReference>
<evidence type="ECO:0000259" key="7">
    <source>
        <dbReference type="Pfam" id="PF00155"/>
    </source>
</evidence>
<name>A0AAP5MAZ8_9CYAN</name>
<feature type="domain" description="Aminotransferase class I/classII large" evidence="7">
    <location>
        <begin position="33"/>
        <end position="385"/>
    </location>
</feature>
<keyword evidence="5" id="KW-0663">Pyridoxal phosphate</keyword>
<dbReference type="Pfam" id="PF00155">
    <property type="entry name" value="Aminotran_1_2"/>
    <property type="match status" value="1"/>
</dbReference>
<evidence type="ECO:0000313" key="9">
    <source>
        <dbReference type="Proteomes" id="UP000667802"/>
    </source>
</evidence>
<dbReference type="PANTHER" id="PTHR43807:SF20">
    <property type="entry name" value="FI04487P"/>
    <property type="match status" value="1"/>
</dbReference>
<proteinExistence type="inferred from homology"/>
<dbReference type="InterPro" id="IPR015422">
    <property type="entry name" value="PyrdxlP-dep_Trfase_small"/>
</dbReference>
<dbReference type="Gene3D" id="3.40.640.10">
    <property type="entry name" value="Type I PLP-dependent aspartate aminotransferase-like (Major domain)"/>
    <property type="match status" value="1"/>
</dbReference>
<dbReference type="SUPFAM" id="SSF53383">
    <property type="entry name" value="PLP-dependent transferases"/>
    <property type="match status" value="1"/>
</dbReference>
<dbReference type="EC" id="2.6.1.-" evidence="6"/>
<organism evidence="8 9">
    <name type="scientific">Aetokthonos hydrillicola Thurmond2011</name>
    <dbReference type="NCBI Taxonomy" id="2712845"/>
    <lineage>
        <taxon>Bacteria</taxon>
        <taxon>Bacillati</taxon>
        <taxon>Cyanobacteriota</taxon>
        <taxon>Cyanophyceae</taxon>
        <taxon>Nostocales</taxon>
        <taxon>Hapalosiphonaceae</taxon>
        <taxon>Aetokthonos</taxon>
    </lineage>
</organism>
<comment type="caution">
    <text evidence="8">The sequence shown here is derived from an EMBL/GenBank/DDBJ whole genome shotgun (WGS) entry which is preliminary data.</text>
</comment>